<proteinExistence type="predicted"/>
<feature type="transmembrane region" description="Helical" evidence="1">
    <location>
        <begin position="187"/>
        <end position="212"/>
    </location>
</feature>
<accession>A0A9D1JAV9</accession>
<name>A0A9D1JAV9_9FIRM</name>
<reference evidence="2" key="2">
    <citation type="journal article" date="2021" name="PeerJ">
        <title>Extensive microbial diversity within the chicken gut microbiome revealed by metagenomics and culture.</title>
        <authorList>
            <person name="Gilroy R."/>
            <person name="Ravi A."/>
            <person name="Getino M."/>
            <person name="Pursley I."/>
            <person name="Horton D.L."/>
            <person name="Alikhan N.F."/>
            <person name="Baker D."/>
            <person name="Gharbi K."/>
            <person name="Hall N."/>
            <person name="Watson M."/>
            <person name="Adriaenssens E.M."/>
            <person name="Foster-Nyarko E."/>
            <person name="Jarju S."/>
            <person name="Secka A."/>
            <person name="Antonio M."/>
            <person name="Oren A."/>
            <person name="Chaudhuri R.R."/>
            <person name="La Ragione R."/>
            <person name="Hildebrand F."/>
            <person name="Pallen M.J."/>
        </authorList>
    </citation>
    <scope>NUCLEOTIDE SEQUENCE</scope>
    <source>
        <strain evidence="2">ChiSjej5B23-6657</strain>
    </source>
</reference>
<organism evidence="2 3">
    <name type="scientific">Candidatus Pullilachnospira gallistercoris</name>
    <dbReference type="NCBI Taxonomy" id="2840911"/>
    <lineage>
        <taxon>Bacteria</taxon>
        <taxon>Bacillati</taxon>
        <taxon>Bacillota</taxon>
        <taxon>Clostridia</taxon>
        <taxon>Lachnospirales</taxon>
        <taxon>Lachnospiraceae</taxon>
        <taxon>Lachnospiraceae incertae sedis</taxon>
        <taxon>Candidatus Pullilachnospira</taxon>
    </lineage>
</organism>
<feature type="transmembrane region" description="Helical" evidence="1">
    <location>
        <begin position="17"/>
        <end position="33"/>
    </location>
</feature>
<feature type="transmembrane region" description="Helical" evidence="1">
    <location>
        <begin position="148"/>
        <end position="167"/>
    </location>
</feature>
<comment type="caution">
    <text evidence="2">The sequence shown here is derived from an EMBL/GenBank/DDBJ whole genome shotgun (WGS) entry which is preliminary data.</text>
</comment>
<keyword evidence="1" id="KW-1133">Transmembrane helix</keyword>
<gene>
    <name evidence="2" type="ORF">IAA55_03795</name>
</gene>
<keyword evidence="1" id="KW-0472">Membrane</keyword>
<feature type="transmembrane region" description="Helical" evidence="1">
    <location>
        <begin position="115"/>
        <end position="136"/>
    </location>
</feature>
<protein>
    <submittedName>
        <fullName evidence="2">ABC-2 transporter permease</fullName>
    </submittedName>
</protein>
<feature type="transmembrane region" description="Helical" evidence="1">
    <location>
        <begin position="82"/>
        <end position="103"/>
    </location>
</feature>
<dbReference type="InterPro" id="IPR025699">
    <property type="entry name" value="ABC2_memb-like"/>
</dbReference>
<evidence type="ECO:0000313" key="2">
    <source>
        <dbReference type="EMBL" id="HIR70384.1"/>
    </source>
</evidence>
<dbReference type="AlphaFoldDB" id="A0A9D1JAV9"/>
<sequence length="217" mass="23297">MKGLLIKDFRLMKVQKSFFLLIAVIGVCGTLLSENVTSAIGFLTFVMSLFSVSSISYDEFDNGNAFLFSLPITRTTYVVEKYCFGLILGLGAWTVFTLLALVSNGFRRILPTGELMISAAMILPMFLVILAVMLPIQLRFGGEKGRIALIAALGILILLGLAVVKIAKGMGIDLAGLLDALPIISVGVLLAGALVAAVLLLLLSVWISLGIIKRKEF</sequence>
<evidence type="ECO:0000256" key="1">
    <source>
        <dbReference type="SAM" id="Phobius"/>
    </source>
</evidence>
<dbReference type="Proteomes" id="UP000823912">
    <property type="component" value="Unassembled WGS sequence"/>
</dbReference>
<reference evidence="2" key="1">
    <citation type="submission" date="2020-10" db="EMBL/GenBank/DDBJ databases">
        <authorList>
            <person name="Gilroy R."/>
        </authorList>
    </citation>
    <scope>NUCLEOTIDE SEQUENCE</scope>
    <source>
        <strain evidence="2">ChiSjej5B23-6657</strain>
    </source>
</reference>
<dbReference type="Pfam" id="PF13346">
    <property type="entry name" value="ABC2_membrane_5"/>
    <property type="match status" value="1"/>
</dbReference>
<keyword evidence="1" id="KW-0812">Transmembrane</keyword>
<dbReference type="EMBL" id="DVHM01000059">
    <property type="protein sequence ID" value="HIR70384.1"/>
    <property type="molecule type" value="Genomic_DNA"/>
</dbReference>
<evidence type="ECO:0000313" key="3">
    <source>
        <dbReference type="Proteomes" id="UP000823912"/>
    </source>
</evidence>